<evidence type="ECO:0000313" key="2">
    <source>
        <dbReference type="Proteomes" id="UP001148629"/>
    </source>
</evidence>
<protein>
    <submittedName>
        <fullName evidence="1">Uncharacterized protein</fullName>
    </submittedName>
</protein>
<dbReference type="EMBL" id="JANRMS010000077">
    <property type="protein sequence ID" value="KAJ3547495.1"/>
    <property type="molecule type" value="Genomic_DNA"/>
</dbReference>
<proteinExistence type="predicted"/>
<name>A0ACC1SW65_9HYPO</name>
<evidence type="ECO:0000313" key="1">
    <source>
        <dbReference type="EMBL" id="KAJ3547495.1"/>
    </source>
</evidence>
<comment type="caution">
    <text evidence="1">The sequence shown here is derived from an EMBL/GenBank/DDBJ whole genome shotgun (WGS) entry which is preliminary data.</text>
</comment>
<organism evidence="1 2">
    <name type="scientific">Fusarium decemcellulare</name>
    <dbReference type="NCBI Taxonomy" id="57161"/>
    <lineage>
        <taxon>Eukaryota</taxon>
        <taxon>Fungi</taxon>
        <taxon>Dikarya</taxon>
        <taxon>Ascomycota</taxon>
        <taxon>Pezizomycotina</taxon>
        <taxon>Sordariomycetes</taxon>
        <taxon>Hypocreomycetidae</taxon>
        <taxon>Hypocreales</taxon>
        <taxon>Nectriaceae</taxon>
        <taxon>Fusarium</taxon>
        <taxon>Fusarium decemcellulare species complex</taxon>
    </lineage>
</organism>
<gene>
    <name evidence="1" type="ORF">NM208_g1478</name>
</gene>
<sequence>MSTTPEPERQRLRRTVGGPVATPKNARTACRKCHARKVKCSGGIPCTNCLQANIGPDCTYPRRTRRVKVDQSYIDDLLDEIQSLRKAARISGAANRALSPVSKNTGAEVSIDTTGAINDDDSSVASVVNVNTGALQQPEPPAIDQARPVPEAGDAVRNPLLEDRPWFFSLTPEMPILVEEAADAPFATRFRQELSGKSQRHIPRTENVKDEALTSLWNTPCAWPTASKARFLVKAALNTICRRYYLVRRSTTLRLLEQAIHNPGICDMLSTCKLFVLFALGEVYSTRTSSAKTRLPGIDYYVYASRILRLISEQPRIDCVEVMLMLSLYSLAMNRRYGSYCMIGSAVKFSTMIGLHKNVPQSQMPDRGLQEHRKRVWWSVYTLDRFWAAQIGQAVSIRDEDIDVDLPSIEGLSPESAAEDFADPEYLTAYLRVTNLAAQIAYSVYSRKIQSNSFACRVQQALRDLSNWLHDLPDPLRAAMEELPPNASVSTTSLHLYFNHCLIRAARPIVLYVFRMRRESHKVAAEERPPIGEAAQTLSDACIQCARRCCRLLIELWINGSFPTFEIAYVHHLFSSSIVLAISSLSQTNESQSDSDDFDAAMQILRQLDENGNFAAREFSKHMQATKAILEVMVAERNQQAGVPDQNAPQGGMLFSHDLRPLGVSIDTTRMTLTEPSFQELLTQSDLDLRFLESANTDHEFQAFFWPDEETPGWLNG</sequence>
<accession>A0ACC1SW65</accession>
<reference evidence="1" key="1">
    <citation type="submission" date="2022-08" db="EMBL/GenBank/DDBJ databases">
        <title>Genome Sequence of Fusarium decemcellulare.</title>
        <authorList>
            <person name="Buettner E."/>
        </authorList>
    </citation>
    <scope>NUCLEOTIDE SEQUENCE</scope>
    <source>
        <strain evidence="1">Babe19</strain>
    </source>
</reference>
<keyword evidence="2" id="KW-1185">Reference proteome</keyword>
<dbReference type="Proteomes" id="UP001148629">
    <property type="component" value="Unassembled WGS sequence"/>
</dbReference>